<name>A0ABZ2MJ06_9MICO</name>
<reference evidence="2 3" key="1">
    <citation type="submission" date="2024-02" db="EMBL/GenBank/DDBJ databases">
        <title>Janibacter sp. nov., isolated from gut of marine sandworm.</title>
        <authorList>
            <person name="Kim B."/>
            <person name="Jun M.O."/>
            <person name="Shin N.-R."/>
        </authorList>
    </citation>
    <scope>NUCLEOTIDE SEQUENCE [LARGE SCALE GENOMIC DNA]</scope>
    <source>
        <strain evidence="2 3">A1S7</strain>
    </source>
</reference>
<evidence type="ECO:0000313" key="3">
    <source>
        <dbReference type="Proteomes" id="UP001382727"/>
    </source>
</evidence>
<feature type="transmembrane region" description="Helical" evidence="1">
    <location>
        <begin position="30"/>
        <end position="50"/>
    </location>
</feature>
<feature type="transmembrane region" description="Helical" evidence="1">
    <location>
        <begin position="56"/>
        <end position="77"/>
    </location>
</feature>
<keyword evidence="1" id="KW-0472">Membrane</keyword>
<keyword evidence="3" id="KW-1185">Reference proteome</keyword>
<keyword evidence="1" id="KW-1133">Transmembrane helix</keyword>
<gene>
    <name evidence="2" type="ORF">V1351_03115</name>
</gene>
<evidence type="ECO:0000256" key="1">
    <source>
        <dbReference type="SAM" id="Phobius"/>
    </source>
</evidence>
<evidence type="ECO:0000313" key="2">
    <source>
        <dbReference type="EMBL" id="WXB77065.1"/>
    </source>
</evidence>
<dbReference type="Proteomes" id="UP001382727">
    <property type="component" value="Chromosome"/>
</dbReference>
<evidence type="ECO:0008006" key="4">
    <source>
        <dbReference type="Google" id="ProtNLM"/>
    </source>
</evidence>
<keyword evidence="1" id="KW-0812">Transmembrane</keyword>
<organism evidence="2 3">
    <name type="scientific">Janibacter alittae</name>
    <dbReference type="NCBI Taxonomy" id="3115209"/>
    <lineage>
        <taxon>Bacteria</taxon>
        <taxon>Bacillati</taxon>
        <taxon>Actinomycetota</taxon>
        <taxon>Actinomycetes</taxon>
        <taxon>Micrococcales</taxon>
        <taxon>Intrasporangiaceae</taxon>
        <taxon>Janibacter</taxon>
    </lineage>
</organism>
<accession>A0ABZ2MJ06</accession>
<dbReference type="EMBL" id="CP144913">
    <property type="protein sequence ID" value="WXB77065.1"/>
    <property type="molecule type" value="Genomic_DNA"/>
</dbReference>
<dbReference type="RefSeq" id="WP_338750605.1">
    <property type="nucleotide sequence ID" value="NZ_CP144913.1"/>
</dbReference>
<protein>
    <recommendedName>
        <fullName evidence="4">Transmembrane protein</fullName>
    </recommendedName>
</protein>
<proteinExistence type="predicted"/>
<sequence>MSDDPSDATPPRRPGPSLFDLWGRETVKDIVLIVVAVPVLVCLLLVPVVATSGGSWPGLLGLLVLFVANWWILRLVLRRWVAAGADRGESPPSHR</sequence>